<evidence type="ECO:0000313" key="10">
    <source>
        <dbReference type="EMBL" id="VAX24661.1"/>
    </source>
</evidence>
<evidence type="ECO:0000256" key="8">
    <source>
        <dbReference type="SAM" id="Phobius"/>
    </source>
</evidence>
<feature type="transmembrane region" description="Helical" evidence="8">
    <location>
        <begin position="58"/>
        <end position="77"/>
    </location>
</feature>
<dbReference type="GO" id="GO:0016020">
    <property type="term" value="C:membrane"/>
    <property type="evidence" value="ECO:0007669"/>
    <property type="project" value="UniProtKB-SubCell"/>
</dbReference>
<evidence type="ECO:0000256" key="2">
    <source>
        <dbReference type="ARBA" id="ARBA00005887"/>
    </source>
</evidence>
<evidence type="ECO:0000256" key="5">
    <source>
        <dbReference type="ARBA" id="ARBA00022989"/>
    </source>
</evidence>
<dbReference type="InterPro" id="IPR029020">
    <property type="entry name" value="Ammonium/urea_transptr"/>
</dbReference>
<accession>A0A3B1CDL4</accession>
<keyword evidence="6 8" id="KW-0472">Membrane</keyword>
<protein>
    <submittedName>
        <fullName evidence="10">Ammonium transporter</fullName>
    </submittedName>
</protein>
<evidence type="ECO:0000256" key="4">
    <source>
        <dbReference type="ARBA" id="ARBA00022692"/>
    </source>
</evidence>
<sequence length="456" mass="48268">MRNLKLGRWNVDMKGVGYSLFFVALAWFVMNFVPDLAFAEEEAKPPTNAELKIIADTMWLLFTGVLVFFMNTGFACLESGLCRSKNTVNILSKNVMVFAMASLSYYMVGWGLMYGEGTSFIGLNDFFLSVPGNEGEVPKMASFFFQLVFAATAATIVSGAVAERIKYPSFFVFSFLLVAIIYPVSGHWTWGGGWLSEVGFADFAGSTIVHAVGGWAALTGAIILGPRLGKYTDAGMKPIPGHSMSLATLGMFILWLGWFGFNPGSQLAADAGPIAHITVTTNMAAAAGVITATFATYLRMGKPDISMALNGGLAGLVGITAGCDGVSVIGAVIIGAIAGVIVVYSVLFFDKIKVDDPVGAISVHLVNGTWGTLAVGLFNTESGLFYGGGAGQLVNQVIGILSIGAYVVVVSAILWLVIKSVMGLRVSSEEEHEGLDLGEHGMEAYPEFTGSKTSAY</sequence>
<organism evidence="10">
    <name type="scientific">hydrothermal vent metagenome</name>
    <dbReference type="NCBI Taxonomy" id="652676"/>
    <lineage>
        <taxon>unclassified sequences</taxon>
        <taxon>metagenomes</taxon>
        <taxon>ecological metagenomes</taxon>
    </lineage>
</organism>
<keyword evidence="3" id="KW-0813">Transport</keyword>
<comment type="similarity">
    <text evidence="2">Belongs to the ammonia transporter channel (TC 1.A.11.2) family.</text>
</comment>
<feature type="transmembrane region" description="Helical" evidence="8">
    <location>
        <begin position="361"/>
        <end position="378"/>
    </location>
</feature>
<dbReference type="Gene3D" id="1.10.3430.10">
    <property type="entry name" value="Ammonium transporter AmtB like domains"/>
    <property type="match status" value="1"/>
</dbReference>
<dbReference type="Pfam" id="PF00909">
    <property type="entry name" value="Ammonium_transp"/>
    <property type="match status" value="1"/>
</dbReference>
<evidence type="ECO:0000256" key="1">
    <source>
        <dbReference type="ARBA" id="ARBA00004141"/>
    </source>
</evidence>
<dbReference type="GO" id="GO:0097272">
    <property type="term" value="P:ammonium homeostasis"/>
    <property type="evidence" value="ECO:0007669"/>
    <property type="project" value="TreeGrafter"/>
</dbReference>
<feature type="transmembrane region" description="Helical" evidence="8">
    <location>
        <begin position="328"/>
        <end position="349"/>
    </location>
</feature>
<dbReference type="GO" id="GO:0008519">
    <property type="term" value="F:ammonium channel activity"/>
    <property type="evidence" value="ECO:0007669"/>
    <property type="project" value="InterPro"/>
</dbReference>
<proteinExistence type="inferred from homology"/>
<dbReference type="PANTHER" id="PTHR11730:SF89">
    <property type="entry name" value="AMMONIUM TRANSPORTER SLL0108-RELATED"/>
    <property type="match status" value="1"/>
</dbReference>
<evidence type="ECO:0000256" key="6">
    <source>
        <dbReference type="ARBA" id="ARBA00023136"/>
    </source>
</evidence>
<dbReference type="AlphaFoldDB" id="A0A3B1CDL4"/>
<feature type="transmembrane region" description="Helical" evidence="8">
    <location>
        <begin position="169"/>
        <end position="191"/>
    </location>
</feature>
<evidence type="ECO:0000256" key="7">
    <source>
        <dbReference type="ARBA" id="ARBA00023177"/>
    </source>
</evidence>
<dbReference type="PANTHER" id="PTHR11730">
    <property type="entry name" value="AMMONIUM TRANSPORTER"/>
    <property type="match status" value="1"/>
</dbReference>
<comment type="subcellular location">
    <subcellularLocation>
        <location evidence="1">Membrane</location>
        <topology evidence="1">Multi-pass membrane protein</topology>
    </subcellularLocation>
</comment>
<gene>
    <name evidence="10" type="ORF">MNBD_NITROSPINAE04-2149</name>
</gene>
<dbReference type="FunFam" id="1.10.3430.10:FF:000008">
    <property type="entry name" value="Ammonium transporter"/>
    <property type="match status" value="1"/>
</dbReference>
<reference evidence="10" key="1">
    <citation type="submission" date="2018-06" db="EMBL/GenBank/DDBJ databases">
        <authorList>
            <person name="Zhirakovskaya E."/>
        </authorList>
    </citation>
    <scope>NUCLEOTIDE SEQUENCE</scope>
</reference>
<dbReference type="SUPFAM" id="SSF111352">
    <property type="entry name" value="Ammonium transporter"/>
    <property type="match status" value="1"/>
</dbReference>
<name>A0A3B1CDL4_9ZZZZ</name>
<dbReference type="NCBIfam" id="TIGR00836">
    <property type="entry name" value="amt"/>
    <property type="match status" value="1"/>
</dbReference>
<dbReference type="InterPro" id="IPR018047">
    <property type="entry name" value="Ammonium_transpt_CS"/>
</dbReference>
<dbReference type="PROSITE" id="PS01219">
    <property type="entry name" value="AMMONIUM_TRANSP"/>
    <property type="match status" value="1"/>
</dbReference>
<dbReference type="EMBL" id="UOGA01000276">
    <property type="protein sequence ID" value="VAX24661.1"/>
    <property type="molecule type" value="Genomic_DNA"/>
</dbReference>
<keyword evidence="7" id="KW-0924">Ammonia transport</keyword>
<feature type="transmembrane region" description="Helical" evidence="8">
    <location>
        <begin position="143"/>
        <end position="162"/>
    </location>
</feature>
<feature type="transmembrane region" description="Helical" evidence="8">
    <location>
        <begin position="244"/>
        <end position="261"/>
    </location>
</feature>
<keyword evidence="4 8" id="KW-0812">Transmembrane</keyword>
<feature type="transmembrane region" description="Helical" evidence="8">
    <location>
        <begin position="398"/>
        <end position="418"/>
    </location>
</feature>
<dbReference type="InterPro" id="IPR001905">
    <property type="entry name" value="Ammonium_transpt"/>
</dbReference>
<evidence type="ECO:0000256" key="3">
    <source>
        <dbReference type="ARBA" id="ARBA00022448"/>
    </source>
</evidence>
<feature type="transmembrane region" description="Helical" evidence="8">
    <location>
        <begin position="273"/>
        <end position="298"/>
    </location>
</feature>
<dbReference type="InterPro" id="IPR024041">
    <property type="entry name" value="NH4_transpt_AmtB-like_dom"/>
</dbReference>
<evidence type="ECO:0000259" key="9">
    <source>
        <dbReference type="Pfam" id="PF00909"/>
    </source>
</evidence>
<keyword evidence="5 8" id="KW-1133">Transmembrane helix</keyword>
<feature type="transmembrane region" description="Helical" evidence="8">
    <location>
        <begin position="305"/>
        <end position="322"/>
    </location>
</feature>
<feature type="transmembrane region" description="Helical" evidence="8">
    <location>
        <begin position="203"/>
        <end position="224"/>
    </location>
</feature>
<feature type="transmembrane region" description="Helical" evidence="8">
    <location>
        <begin position="97"/>
        <end position="123"/>
    </location>
</feature>
<feature type="domain" description="Ammonium transporter AmtB-like" evidence="9">
    <location>
        <begin position="59"/>
        <end position="445"/>
    </location>
</feature>